<keyword evidence="2" id="KW-1003">Cell membrane</keyword>
<dbReference type="InterPro" id="IPR011922">
    <property type="entry name" value="Cell_div_FtsL"/>
</dbReference>
<proteinExistence type="predicted"/>
<keyword evidence="3 10" id="KW-0132">Cell division</keyword>
<dbReference type="NCBIfam" id="TIGR02209">
    <property type="entry name" value="ftsL_broad"/>
    <property type="match status" value="1"/>
</dbReference>
<evidence type="ECO:0000256" key="1">
    <source>
        <dbReference type="ARBA" id="ARBA00004401"/>
    </source>
</evidence>
<protein>
    <recommendedName>
        <fullName evidence="8">Cell division protein FtsL</fullName>
    </recommendedName>
</protein>
<dbReference type="EMBL" id="CP089291">
    <property type="protein sequence ID" value="UOF89149.1"/>
    <property type="molecule type" value="Genomic_DNA"/>
</dbReference>
<comment type="subcellular location">
    <subcellularLocation>
        <location evidence="1">Cell membrane</location>
        <topology evidence="1">Single-pass type II membrane protein</topology>
    </subcellularLocation>
</comment>
<keyword evidence="7" id="KW-0131">Cell cycle</keyword>
<accession>A0ABY4CGK9</accession>
<evidence type="ECO:0000313" key="11">
    <source>
        <dbReference type="Proteomes" id="UP000830167"/>
    </source>
</evidence>
<sequence length="121" mass="13694">MLARKPIYQHEHTTTKQTIPRTNSYSHAATNIQAKSRVKEKVSWLLTVGICASMAMFVVSQYAVITKTSYQVDQINQQIHASSTKYENLQAESVSLSNSKRIIDIALTKLHMQFVSQHSAR</sequence>
<dbReference type="Pfam" id="PF04999">
    <property type="entry name" value="FtsL"/>
    <property type="match status" value="1"/>
</dbReference>
<organism evidence="10 11">
    <name type="scientific">Fodinisporobacter ferrooxydans</name>
    <dbReference type="NCBI Taxonomy" id="2901836"/>
    <lineage>
        <taxon>Bacteria</taxon>
        <taxon>Bacillati</taxon>
        <taxon>Bacillota</taxon>
        <taxon>Bacilli</taxon>
        <taxon>Bacillales</taxon>
        <taxon>Alicyclobacillaceae</taxon>
        <taxon>Fodinisporobacter</taxon>
    </lineage>
</organism>
<evidence type="ECO:0000256" key="2">
    <source>
        <dbReference type="ARBA" id="ARBA00022475"/>
    </source>
</evidence>
<evidence type="ECO:0000313" key="10">
    <source>
        <dbReference type="EMBL" id="UOF89149.1"/>
    </source>
</evidence>
<name>A0ABY4CGK9_9BACL</name>
<evidence type="ECO:0000256" key="8">
    <source>
        <dbReference type="NCBIfam" id="TIGR02209"/>
    </source>
</evidence>
<evidence type="ECO:0000256" key="9">
    <source>
        <dbReference type="SAM" id="Phobius"/>
    </source>
</evidence>
<evidence type="ECO:0000256" key="3">
    <source>
        <dbReference type="ARBA" id="ARBA00022618"/>
    </source>
</evidence>
<keyword evidence="5 9" id="KW-1133">Transmembrane helix</keyword>
<dbReference type="Proteomes" id="UP000830167">
    <property type="component" value="Chromosome"/>
</dbReference>
<reference evidence="10" key="1">
    <citation type="submission" date="2021-12" db="EMBL/GenBank/DDBJ databases">
        <title>Alicyclobacillaceae gen. nov., sp. nov., isolated from chalcocite enrichment system.</title>
        <authorList>
            <person name="Jiang Z."/>
        </authorList>
    </citation>
    <scope>NUCLEOTIDE SEQUENCE</scope>
    <source>
        <strain evidence="10">MYW30-H2</strain>
    </source>
</reference>
<evidence type="ECO:0000256" key="6">
    <source>
        <dbReference type="ARBA" id="ARBA00023136"/>
    </source>
</evidence>
<evidence type="ECO:0000256" key="4">
    <source>
        <dbReference type="ARBA" id="ARBA00022692"/>
    </source>
</evidence>
<keyword evidence="4 9" id="KW-0812">Transmembrane</keyword>
<dbReference type="RefSeq" id="WP_347435830.1">
    <property type="nucleotide sequence ID" value="NZ_CP089291.1"/>
</dbReference>
<gene>
    <name evidence="10" type="primary">ftsL</name>
    <name evidence="10" type="ORF">LSG31_14640</name>
</gene>
<keyword evidence="11" id="KW-1185">Reference proteome</keyword>
<keyword evidence="6 9" id="KW-0472">Membrane</keyword>
<evidence type="ECO:0000256" key="7">
    <source>
        <dbReference type="ARBA" id="ARBA00023306"/>
    </source>
</evidence>
<dbReference type="GO" id="GO:0051301">
    <property type="term" value="P:cell division"/>
    <property type="evidence" value="ECO:0007669"/>
    <property type="project" value="UniProtKB-KW"/>
</dbReference>
<evidence type="ECO:0000256" key="5">
    <source>
        <dbReference type="ARBA" id="ARBA00022989"/>
    </source>
</evidence>
<feature type="transmembrane region" description="Helical" evidence="9">
    <location>
        <begin position="42"/>
        <end position="64"/>
    </location>
</feature>